<evidence type="ECO:0000256" key="1">
    <source>
        <dbReference type="SAM" id="MobiDB-lite"/>
    </source>
</evidence>
<feature type="compositionally biased region" description="Low complexity" evidence="1">
    <location>
        <begin position="381"/>
        <end position="392"/>
    </location>
</feature>
<feature type="compositionally biased region" description="Polar residues" evidence="1">
    <location>
        <begin position="414"/>
        <end position="424"/>
    </location>
</feature>
<evidence type="ECO:0000313" key="4">
    <source>
        <dbReference type="EMBL" id="GJE93630.1"/>
    </source>
</evidence>
<dbReference type="AlphaFoldDB" id="A0A9P3GH76"/>
<keyword evidence="2" id="KW-0472">Membrane</keyword>
<feature type="region of interest" description="Disordered" evidence="1">
    <location>
        <begin position="378"/>
        <end position="492"/>
    </location>
</feature>
<sequence>MYRPWAVLVLGLATHLPRVVAQNHAFQWKFGNNFLDDSFQECQKLPIVVEPLTGADASAVGVPPYYLMAFELNGVPTTTSLGSDLNNLSWQVTHKAGSTLILTILDSNTTTTSAGSGVGTGGVSPITYNVTAGTDTSCLYTPPDVSTLPSIHPNFTDTLTTCQPWGLTIKGGKPPYTVVLAALTSPIITNVTMPAEDDVFTFIDRADPNGQLMASVVDASGQWGVSSSTIHTKGSTDVDCVGLVSSSKTTAEIQQESQAAVQAASDAAHQHTIHLILGLVLGLGIPAILGLALLLYFRYRPRKTANDQRGIWDDQDAQPRPWHASGEQTEMREVDAASQYASTPRTGKSGYAPDSPSATPFMQVTPIPPVYFDRELEATASGSGSRSSQGQSTPAMSVTESGRARKHREALQDRPQSAGSSSRGPQPASPRPIRMGTLPPPLLGAALDPEDQPDIIIQHRDGGSGVVQELPPPYVDRSAPPQAPAAGETRSP</sequence>
<gene>
    <name evidence="4" type="ORF">PsYK624_097900</name>
</gene>
<evidence type="ECO:0008006" key="6">
    <source>
        <dbReference type="Google" id="ProtNLM"/>
    </source>
</evidence>
<evidence type="ECO:0000313" key="5">
    <source>
        <dbReference type="Proteomes" id="UP000703269"/>
    </source>
</evidence>
<feature type="region of interest" description="Disordered" evidence="1">
    <location>
        <begin position="307"/>
        <end position="365"/>
    </location>
</feature>
<keyword evidence="2" id="KW-0812">Transmembrane</keyword>
<dbReference type="EMBL" id="BPQB01000033">
    <property type="protein sequence ID" value="GJE93630.1"/>
    <property type="molecule type" value="Genomic_DNA"/>
</dbReference>
<dbReference type="OrthoDB" id="2527908at2759"/>
<feature type="chain" id="PRO_5040108428" description="Mid2 domain-containing protein" evidence="3">
    <location>
        <begin position="22"/>
        <end position="492"/>
    </location>
</feature>
<evidence type="ECO:0000256" key="3">
    <source>
        <dbReference type="SAM" id="SignalP"/>
    </source>
</evidence>
<feature type="signal peptide" evidence="3">
    <location>
        <begin position="1"/>
        <end position="21"/>
    </location>
</feature>
<keyword evidence="5" id="KW-1185">Reference proteome</keyword>
<accession>A0A9P3GH76</accession>
<comment type="caution">
    <text evidence="4">The sequence shown here is derived from an EMBL/GenBank/DDBJ whole genome shotgun (WGS) entry which is preliminary data.</text>
</comment>
<name>A0A9P3GH76_9APHY</name>
<protein>
    <recommendedName>
        <fullName evidence="6">Mid2 domain-containing protein</fullName>
    </recommendedName>
</protein>
<keyword evidence="3" id="KW-0732">Signal</keyword>
<organism evidence="4 5">
    <name type="scientific">Phanerochaete sordida</name>
    <dbReference type="NCBI Taxonomy" id="48140"/>
    <lineage>
        <taxon>Eukaryota</taxon>
        <taxon>Fungi</taxon>
        <taxon>Dikarya</taxon>
        <taxon>Basidiomycota</taxon>
        <taxon>Agaricomycotina</taxon>
        <taxon>Agaricomycetes</taxon>
        <taxon>Polyporales</taxon>
        <taxon>Phanerochaetaceae</taxon>
        <taxon>Phanerochaete</taxon>
    </lineage>
</organism>
<keyword evidence="2" id="KW-1133">Transmembrane helix</keyword>
<proteinExistence type="predicted"/>
<feature type="transmembrane region" description="Helical" evidence="2">
    <location>
        <begin position="275"/>
        <end position="297"/>
    </location>
</feature>
<reference evidence="4 5" key="1">
    <citation type="submission" date="2021-08" db="EMBL/GenBank/DDBJ databases">
        <title>Draft Genome Sequence of Phanerochaete sordida strain YK-624.</title>
        <authorList>
            <person name="Mori T."/>
            <person name="Dohra H."/>
            <person name="Suzuki T."/>
            <person name="Kawagishi H."/>
            <person name="Hirai H."/>
        </authorList>
    </citation>
    <scope>NUCLEOTIDE SEQUENCE [LARGE SCALE GENOMIC DNA]</scope>
    <source>
        <strain evidence="4 5">YK-624</strain>
    </source>
</reference>
<evidence type="ECO:0000256" key="2">
    <source>
        <dbReference type="SAM" id="Phobius"/>
    </source>
</evidence>
<dbReference type="Proteomes" id="UP000703269">
    <property type="component" value="Unassembled WGS sequence"/>
</dbReference>